<proteinExistence type="predicted"/>
<evidence type="ECO:0000313" key="2">
    <source>
        <dbReference type="EMBL" id="PAX52234.1"/>
    </source>
</evidence>
<feature type="compositionally biased region" description="Polar residues" evidence="1">
    <location>
        <begin position="36"/>
        <end position="54"/>
    </location>
</feature>
<name>A0A2A2TEP5_9CYAN</name>
<comment type="caution">
    <text evidence="2">The sequence shown here is derived from an EMBL/GenBank/DDBJ whole genome shotgun (WGS) entry which is preliminary data.</text>
</comment>
<dbReference type="Proteomes" id="UP000218238">
    <property type="component" value="Unassembled WGS sequence"/>
</dbReference>
<dbReference type="RefSeq" id="WP_095723447.1">
    <property type="nucleotide sequence ID" value="NZ_NTFS01000264.1"/>
</dbReference>
<evidence type="ECO:0000313" key="3">
    <source>
        <dbReference type="Proteomes" id="UP000218238"/>
    </source>
</evidence>
<protein>
    <submittedName>
        <fullName evidence="2">PatU</fullName>
    </submittedName>
</protein>
<sequence length="330" mass="36344">MNSDSESLQNQLIKWLLAEPARSLNDTSVECKENNGVENLTAKTTDSNSGEQQLEWTPQTSQLGEIPTVQERFQAVLKRRLQIQIQNHPPLFPWETQLKEYPDYADSPSVAMIPVWGWTQARTSLNLPIDLPERVFRQLLEKCQALVTSSLPLGAKLVQAVESLFPNDQHTINDLAGLVLRTPYRSADTLEALPNLDSDYAELQPRQQMAVSLLAAKQLLDNLTLPISATNPVVERQWLTSAGAIAIKVEYQVQGSASKLLVRGDLPAKGTLKVVGSGTEAMAKSSAPGSLGVEITYSTTASSTRQPYTLEINLTEIDEKPLTFLILPTL</sequence>
<organism evidence="2 3">
    <name type="scientific">Brunnivagina elsteri CCALA 953</name>
    <dbReference type="NCBI Taxonomy" id="987040"/>
    <lineage>
        <taxon>Bacteria</taxon>
        <taxon>Bacillati</taxon>
        <taxon>Cyanobacteriota</taxon>
        <taxon>Cyanophyceae</taxon>
        <taxon>Nostocales</taxon>
        <taxon>Calotrichaceae</taxon>
        <taxon>Brunnivagina</taxon>
    </lineage>
</organism>
<keyword evidence="3" id="KW-1185">Reference proteome</keyword>
<dbReference type="OrthoDB" id="461760at2"/>
<accession>A0A2A2TEP5</accession>
<feature type="region of interest" description="Disordered" evidence="1">
    <location>
        <begin position="35"/>
        <end position="54"/>
    </location>
</feature>
<reference evidence="2 3" key="1">
    <citation type="submission" date="2017-08" db="EMBL/GenBank/DDBJ databases">
        <title>Draft genome sequence of filamentous cyanobacterium Calothrix elsteri CCALA 953.</title>
        <authorList>
            <person name="Gagunashvili A.N."/>
            <person name="Elster J."/>
            <person name="Andresson O.S."/>
        </authorList>
    </citation>
    <scope>NUCLEOTIDE SEQUENCE [LARGE SCALE GENOMIC DNA]</scope>
    <source>
        <strain evidence="2 3">CCALA 953</strain>
    </source>
</reference>
<gene>
    <name evidence="2" type="ORF">CK510_20405</name>
</gene>
<dbReference type="EMBL" id="NTFS01000264">
    <property type="protein sequence ID" value="PAX52234.1"/>
    <property type="molecule type" value="Genomic_DNA"/>
</dbReference>
<evidence type="ECO:0000256" key="1">
    <source>
        <dbReference type="SAM" id="MobiDB-lite"/>
    </source>
</evidence>
<dbReference type="AlphaFoldDB" id="A0A2A2TEP5"/>